<comment type="similarity">
    <text evidence="2">Belongs to the AB hydrolase superfamily. LDAH family.</text>
</comment>
<dbReference type="GO" id="GO:0005811">
    <property type="term" value="C:lipid droplet"/>
    <property type="evidence" value="ECO:0007669"/>
    <property type="project" value="UniProtKB-SubCell"/>
</dbReference>
<keyword evidence="3" id="KW-0551">Lipid droplet</keyword>
<organism evidence="6 7">
    <name type="scientific">Liquidambar formosana</name>
    <name type="common">Formosan gum</name>
    <dbReference type="NCBI Taxonomy" id="63359"/>
    <lineage>
        <taxon>Eukaryota</taxon>
        <taxon>Viridiplantae</taxon>
        <taxon>Streptophyta</taxon>
        <taxon>Embryophyta</taxon>
        <taxon>Tracheophyta</taxon>
        <taxon>Spermatophyta</taxon>
        <taxon>Magnoliopsida</taxon>
        <taxon>eudicotyledons</taxon>
        <taxon>Gunneridae</taxon>
        <taxon>Pentapetalae</taxon>
        <taxon>Saxifragales</taxon>
        <taxon>Altingiaceae</taxon>
        <taxon>Liquidambar</taxon>
    </lineage>
</organism>
<evidence type="ECO:0000256" key="1">
    <source>
        <dbReference type="ARBA" id="ARBA00004502"/>
    </source>
</evidence>
<protein>
    <recommendedName>
        <fullName evidence="8">Lipid droplet-associated hydrolase</fullName>
    </recommendedName>
</protein>
<dbReference type="PANTHER" id="PTHR13390:SF0">
    <property type="entry name" value="LIPID DROPLET-ASSOCIATED HYDROLASE"/>
    <property type="match status" value="1"/>
</dbReference>
<comment type="caution">
    <text evidence="6">The sequence shown here is derived from an EMBL/GenBank/DDBJ whole genome shotgun (WGS) entry which is preliminary data.</text>
</comment>
<keyword evidence="7" id="KW-1185">Reference proteome</keyword>
<dbReference type="EMBL" id="JBBPBK010000002">
    <property type="protein sequence ID" value="KAK9289938.1"/>
    <property type="molecule type" value="Genomic_DNA"/>
</dbReference>
<gene>
    <name evidence="6" type="ORF">L1049_008100</name>
</gene>
<dbReference type="InterPro" id="IPR019363">
    <property type="entry name" value="LDAH"/>
</dbReference>
<evidence type="ECO:0000256" key="3">
    <source>
        <dbReference type="ARBA" id="ARBA00022677"/>
    </source>
</evidence>
<accession>A0AAP0S321</accession>
<dbReference type="FunFam" id="3.40.50.1820:FF:000267">
    <property type="entry name" value="Alpha/beta-Hydrolases superfamily protein"/>
    <property type="match status" value="1"/>
</dbReference>
<dbReference type="SUPFAM" id="SSF53474">
    <property type="entry name" value="alpha/beta-Hydrolases"/>
    <property type="match status" value="1"/>
</dbReference>
<dbReference type="InterPro" id="IPR029058">
    <property type="entry name" value="AB_hydrolase_fold"/>
</dbReference>
<dbReference type="GO" id="GO:0019915">
    <property type="term" value="P:lipid storage"/>
    <property type="evidence" value="ECO:0007669"/>
    <property type="project" value="InterPro"/>
</dbReference>
<keyword evidence="5" id="KW-0472">Membrane</keyword>
<keyword evidence="4" id="KW-0378">Hydrolase</keyword>
<evidence type="ECO:0000313" key="7">
    <source>
        <dbReference type="Proteomes" id="UP001415857"/>
    </source>
</evidence>
<evidence type="ECO:0000256" key="2">
    <source>
        <dbReference type="ARBA" id="ARBA00008300"/>
    </source>
</evidence>
<dbReference type="GO" id="GO:0016298">
    <property type="term" value="F:lipase activity"/>
    <property type="evidence" value="ECO:0007669"/>
    <property type="project" value="InterPro"/>
</dbReference>
<keyword evidence="5" id="KW-0812">Transmembrane</keyword>
<dbReference type="AlphaFoldDB" id="A0AAP0S321"/>
<dbReference type="PANTHER" id="PTHR13390">
    <property type="entry name" value="LIPASE"/>
    <property type="match status" value="1"/>
</dbReference>
<sequence>MKIFVDWKQTFLLWQYRHPKNHIMFRGLPSPVAHTLFLPLCFRHRNRYRPKCTNREMGLENSISQGKTHVSFRLCKVSSHTTELLEIRSKNPTLYVLLIPGNPGVVTFYKDFLESLYDLFGGSASVTAIGHISHTKKNWEHGRLFSLQEQIEHKIDFIKYELQSIKIPIILVGHSIGSYISIETFRRSTEKVIYCIALYPFLALNPESSEQSYIRKITASPILCAIFGSVVAFLGLLPRWASRFIVIKSLGKSWSDTAVEAACTHLLKYHTVRNIFFLAMTEFKKLTETPDWAFMREKQGQIAFLFGMDDHWGPLSMYEEISRQVPDVALSIEREGHLHSFCCSEAGSLWVAQHVASLIKSQTSSSSQSGISFKQTSTLNGNNQFVDMHAQ</sequence>
<keyword evidence="5" id="KW-1133">Transmembrane helix</keyword>
<dbReference type="Gene3D" id="3.40.50.1820">
    <property type="entry name" value="alpha/beta hydrolase"/>
    <property type="match status" value="1"/>
</dbReference>
<proteinExistence type="inferred from homology"/>
<evidence type="ECO:0000256" key="5">
    <source>
        <dbReference type="SAM" id="Phobius"/>
    </source>
</evidence>
<dbReference type="Proteomes" id="UP001415857">
    <property type="component" value="Unassembled WGS sequence"/>
</dbReference>
<name>A0AAP0S321_LIQFO</name>
<comment type="subcellular location">
    <subcellularLocation>
        <location evidence="1">Lipid droplet</location>
    </subcellularLocation>
</comment>
<reference evidence="6 7" key="1">
    <citation type="journal article" date="2024" name="Plant J.">
        <title>Genome sequences and population genomics reveal climatic adaptation and genomic divergence between two closely related sweetgum species.</title>
        <authorList>
            <person name="Xu W.Q."/>
            <person name="Ren C.Q."/>
            <person name="Zhang X.Y."/>
            <person name="Comes H.P."/>
            <person name="Liu X.H."/>
            <person name="Li Y.G."/>
            <person name="Kettle C.J."/>
            <person name="Jalonen R."/>
            <person name="Gaisberger H."/>
            <person name="Ma Y.Z."/>
            <person name="Qiu Y.X."/>
        </authorList>
    </citation>
    <scope>NUCLEOTIDE SEQUENCE [LARGE SCALE GENOMIC DNA]</scope>
    <source>
        <strain evidence="6">Hangzhou</strain>
    </source>
</reference>
<evidence type="ECO:0008006" key="8">
    <source>
        <dbReference type="Google" id="ProtNLM"/>
    </source>
</evidence>
<dbReference type="Pfam" id="PF10230">
    <property type="entry name" value="LIDHydrolase"/>
    <property type="match status" value="1"/>
</dbReference>
<evidence type="ECO:0000256" key="4">
    <source>
        <dbReference type="ARBA" id="ARBA00022801"/>
    </source>
</evidence>
<feature type="transmembrane region" description="Helical" evidence="5">
    <location>
        <begin position="222"/>
        <end position="241"/>
    </location>
</feature>
<evidence type="ECO:0000313" key="6">
    <source>
        <dbReference type="EMBL" id="KAK9289938.1"/>
    </source>
</evidence>